<comment type="catalytic activity">
    <reaction evidence="8">
        <text>S-formylglutathione + H2O = formate + glutathione + H(+)</text>
        <dbReference type="Rhea" id="RHEA:14961"/>
        <dbReference type="ChEBI" id="CHEBI:15377"/>
        <dbReference type="ChEBI" id="CHEBI:15378"/>
        <dbReference type="ChEBI" id="CHEBI:15740"/>
        <dbReference type="ChEBI" id="CHEBI:57688"/>
        <dbReference type="ChEBI" id="CHEBI:57925"/>
        <dbReference type="EC" id="3.1.2.12"/>
    </reaction>
</comment>
<dbReference type="EMBL" id="DS985241">
    <property type="protein sequence ID" value="EDV28624.1"/>
    <property type="molecule type" value="Genomic_DNA"/>
</dbReference>
<dbReference type="HOGENOM" id="CLU_056472_0_0_1"/>
<dbReference type="Proteomes" id="UP000009022">
    <property type="component" value="Unassembled WGS sequence"/>
</dbReference>
<dbReference type="Gene3D" id="3.40.50.1820">
    <property type="entry name" value="alpha/beta hydrolase"/>
    <property type="match status" value="1"/>
</dbReference>
<dbReference type="NCBIfam" id="TIGR02821">
    <property type="entry name" value="fghA_ester_D"/>
    <property type="match status" value="1"/>
</dbReference>
<dbReference type="InterPro" id="IPR014186">
    <property type="entry name" value="S-formylglutathione_hydrol"/>
</dbReference>
<dbReference type="PANTHER" id="PTHR10061">
    <property type="entry name" value="S-FORMYLGLUTATHIONE HYDROLASE"/>
    <property type="match status" value="1"/>
</dbReference>
<evidence type="ECO:0000256" key="8">
    <source>
        <dbReference type="RuleBase" id="RU363068"/>
    </source>
</evidence>
<evidence type="ECO:0000256" key="1">
    <source>
        <dbReference type="ARBA" id="ARBA00002608"/>
    </source>
</evidence>
<keyword evidence="5 8" id="KW-0719">Serine esterase</keyword>
<evidence type="ECO:0000313" key="9">
    <source>
        <dbReference type="EMBL" id="EDV28624.1"/>
    </source>
</evidence>
<dbReference type="GO" id="GO:0018738">
    <property type="term" value="F:S-formylglutathione hydrolase activity"/>
    <property type="evidence" value="ECO:0000318"/>
    <property type="project" value="GO_Central"/>
</dbReference>
<keyword evidence="10" id="KW-1185">Reference proteome</keyword>
<keyword evidence="8" id="KW-0963">Cytoplasm</keyword>
<dbReference type="PhylomeDB" id="B3RKR2"/>
<accession>B3RKR2</accession>
<dbReference type="GO" id="GO:0052689">
    <property type="term" value="F:carboxylic ester hydrolase activity"/>
    <property type="evidence" value="ECO:0007669"/>
    <property type="project" value="UniProtKB-KW"/>
</dbReference>
<dbReference type="Pfam" id="PF00756">
    <property type="entry name" value="Esterase"/>
    <property type="match status" value="1"/>
</dbReference>
<dbReference type="OMA" id="PSDCPWG"/>
<dbReference type="FunCoup" id="B3RKR2">
    <property type="interactions" value="1644"/>
</dbReference>
<organism evidence="9 10">
    <name type="scientific">Trichoplax adhaerens</name>
    <name type="common">Trichoplax reptans</name>
    <dbReference type="NCBI Taxonomy" id="10228"/>
    <lineage>
        <taxon>Eukaryota</taxon>
        <taxon>Metazoa</taxon>
        <taxon>Placozoa</taxon>
        <taxon>Uniplacotomia</taxon>
        <taxon>Trichoplacea</taxon>
        <taxon>Trichoplacidae</taxon>
        <taxon>Trichoplax</taxon>
    </lineage>
</organism>
<dbReference type="RefSeq" id="XP_002107826.1">
    <property type="nucleotide sequence ID" value="XM_002107790.1"/>
</dbReference>
<dbReference type="eggNOG" id="KOG3101">
    <property type="taxonomic scope" value="Eukaryota"/>
</dbReference>
<dbReference type="ESTHER" id="triad-b3rkr2">
    <property type="family name" value="A85-EsteraseD-FGH"/>
</dbReference>
<evidence type="ECO:0000256" key="5">
    <source>
        <dbReference type="ARBA" id="ARBA00022487"/>
    </source>
</evidence>
<dbReference type="EC" id="3.1.2.12" evidence="3 8"/>
<dbReference type="STRING" id="10228.B3RKR2"/>
<evidence type="ECO:0000256" key="4">
    <source>
        <dbReference type="ARBA" id="ARBA00016774"/>
    </source>
</evidence>
<proteinExistence type="inferred from homology"/>
<dbReference type="InterPro" id="IPR000801">
    <property type="entry name" value="Esterase-like"/>
</dbReference>
<sequence length="283" mass="31748">MSTNVELVSSARCFQSSINVYSHDSEELQCKMKFGVILPDQAKESKLPVLYWLSGLTCTEQNFLTKSAAHKAACDNGVIIVCPDTSPRGCNVEGEEDSWDFGTGAGFYLDATEEKWKKHYRMYSYIVKEFPKIISANFPVIPGKQSIFGHSMGGHGAITIALKNPGMFKSLSAFSPISNPINGPWGKKAFTGYLGPNQESWRCYDATELAKNYDGDEIELLVDQGAADPYLKDELLLPNFCNACNNNKKVKLTYREHVGYDHGFYFIATFIEDHIKYHARYLK</sequence>
<evidence type="ECO:0000256" key="6">
    <source>
        <dbReference type="ARBA" id="ARBA00022801"/>
    </source>
</evidence>
<name>B3RKR2_TRIAD</name>
<reference evidence="9 10" key="1">
    <citation type="journal article" date="2008" name="Nature">
        <title>The Trichoplax genome and the nature of placozoans.</title>
        <authorList>
            <person name="Srivastava M."/>
            <person name="Begovic E."/>
            <person name="Chapman J."/>
            <person name="Putnam N.H."/>
            <person name="Hellsten U."/>
            <person name="Kawashima T."/>
            <person name="Kuo A."/>
            <person name="Mitros T."/>
            <person name="Salamov A."/>
            <person name="Carpenter M.L."/>
            <person name="Signorovitch A.Y."/>
            <person name="Moreno M.A."/>
            <person name="Kamm K."/>
            <person name="Grimwood J."/>
            <person name="Schmutz J."/>
            <person name="Shapiro H."/>
            <person name="Grigoriev I.V."/>
            <person name="Buss L.W."/>
            <person name="Schierwater B."/>
            <person name="Dellaporta S.L."/>
            <person name="Rokhsar D.S."/>
        </authorList>
    </citation>
    <scope>NUCLEOTIDE SEQUENCE [LARGE SCALE GENOMIC DNA]</scope>
    <source>
        <strain evidence="9 10">Grell-BS-1999</strain>
    </source>
</reference>
<evidence type="ECO:0000313" key="10">
    <source>
        <dbReference type="Proteomes" id="UP000009022"/>
    </source>
</evidence>
<dbReference type="SUPFAM" id="SSF53474">
    <property type="entry name" value="alpha/beta-Hydrolases"/>
    <property type="match status" value="1"/>
</dbReference>
<feature type="active site" description="Charge relay system" evidence="7">
    <location>
        <position position="151"/>
    </location>
</feature>
<evidence type="ECO:0000256" key="2">
    <source>
        <dbReference type="ARBA" id="ARBA00005622"/>
    </source>
</evidence>
<dbReference type="PANTHER" id="PTHR10061:SF0">
    <property type="entry name" value="S-FORMYLGLUTATHIONE HYDROLASE"/>
    <property type="match status" value="1"/>
</dbReference>
<comment type="subcellular location">
    <subcellularLocation>
        <location evidence="8">Cytoplasm</location>
    </subcellularLocation>
</comment>
<feature type="active site" description="Charge relay system" evidence="7">
    <location>
        <position position="228"/>
    </location>
</feature>
<dbReference type="GO" id="GO:0046294">
    <property type="term" value="P:formaldehyde catabolic process"/>
    <property type="evidence" value="ECO:0007669"/>
    <property type="project" value="InterPro"/>
</dbReference>
<dbReference type="InParanoid" id="B3RKR2"/>
<protein>
    <recommendedName>
        <fullName evidence="4 8">S-formylglutathione hydrolase</fullName>
        <ecNumber evidence="3 8">3.1.2.12</ecNumber>
    </recommendedName>
</protein>
<evidence type="ECO:0000256" key="3">
    <source>
        <dbReference type="ARBA" id="ARBA00012479"/>
    </source>
</evidence>
<keyword evidence="6 8" id="KW-0378">Hydrolase</keyword>
<feature type="active site" description="Charge relay system" evidence="7">
    <location>
        <position position="262"/>
    </location>
</feature>
<dbReference type="AlphaFoldDB" id="B3RKR2"/>
<dbReference type="InterPro" id="IPR029058">
    <property type="entry name" value="AB_hydrolase_fold"/>
</dbReference>
<gene>
    <name evidence="9" type="ORF">TRIADDRAFT_20067</name>
</gene>
<dbReference type="GO" id="GO:0005829">
    <property type="term" value="C:cytosol"/>
    <property type="evidence" value="ECO:0000318"/>
    <property type="project" value="GO_Central"/>
</dbReference>
<comment type="function">
    <text evidence="1 8">Serine hydrolase involved in the detoxification of formaldehyde.</text>
</comment>
<dbReference type="CTD" id="6749842"/>
<dbReference type="KEGG" id="tad:TRIADDRAFT_20067"/>
<dbReference type="OrthoDB" id="420518at2759"/>
<dbReference type="GeneID" id="6749842"/>
<dbReference type="FunFam" id="3.40.50.1820:FF:000334">
    <property type="entry name" value="S-formylglutathione hydrolase"/>
    <property type="match status" value="1"/>
</dbReference>
<evidence type="ECO:0000256" key="7">
    <source>
        <dbReference type="PIRSR" id="PIRSR614186-1"/>
    </source>
</evidence>
<comment type="similarity">
    <text evidence="2 8">Belongs to the esterase D family.</text>
</comment>